<feature type="region of interest" description="Disordered" evidence="1">
    <location>
        <begin position="59"/>
        <end position="132"/>
    </location>
</feature>
<keyword evidence="3" id="KW-1185">Reference proteome</keyword>
<feature type="compositionally biased region" description="Polar residues" evidence="1">
    <location>
        <begin position="230"/>
        <end position="254"/>
    </location>
</feature>
<dbReference type="GeneID" id="68108058"/>
<dbReference type="RefSeq" id="XP_044569654.1">
    <property type="nucleotide sequence ID" value="XM_044712249.1"/>
</dbReference>
<evidence type="ECO:0000256" key="1">
    <source>
        <dbReference type="SAM" id="MobiDB-lite"/>
    </source>
</evidence>
<comment type="caution">
    <text evidence="2">The sequence shown here is derived from an EMBL/GenBank/DDBJ whole genome shotgun (WGS) entry which is preliminary data.</text>
</comment>
<dbReference type="OrthoDB" id="10496493at2759"/>
<feature type="compositionally biased region" description="Polar residues" evidence="1">
    <location>
        <begin position="262"/>
        <end position="271"/>
    </location>
</feature>
<feature type="region of interest" description="Disordered" evidence="1">
    <location>
        <begin position="1"/>
        <end position="44"/>
    </location>
</feature>
<dbReference type="VEuPathDB" id="AmoebaDB:NF0117580"/>
<dbReference type="VEuPathDB" id="AmoebaDB:NfTy_032270"/>
<dbReference type="Proteomes" id="UP000444721">
    <property type="component" value="Unassembled WGS sequence"/>
</dbReference>
<proteinExistence type="predicted"/>
<feature type="compositionally biased region" description="Acidic residues" evidence="1">
    <location>
        <begin position="483"/>
        <end position="493"/>
    </location>
</feature>
<feature type="region of interest" description="Disordered" evidence="1">
    <location>
        <begin position="152"/>
        <end position="191"/>
    </location>
</feature>
<reference evidence="2 3" key="1">
    <citation type="journal article" date="2019" name="Sci. Rep.">
        <title>Nanopore sequencing improves the draft genome of the human pathogenic amoeba Naegleria fowleri.</title>
        <authorList>
            <person name="Liechti N."/>
            <person name="Schurch N."/>
            <person name="Bruggmann R."/>
            <person name="Wittwer M."/>
        </authorList>
    </citation>
    <scope>NUCLEOTIDE SEQUENCE [LARGE SCALE GENOMIC DNA]</scope>
    <source>
        <strain evidence="2 3">ATCC 30894</strain>
    </source>
</reference>
<feature type="region of interest" description="Disordered" evidence="1">
    <location>
        <begin position="214"/>
        <end position="305"/>
    </location>
</feature>
<accession>A0A6A5CCB6</accession>
<feature type="compositionally biased region" description="Low complexity" evidence="1">
    <location>
        <begin position="79"/>
        <end position="132"/>
    </location>
</feature>
<evidence type="ECO:0000313" key="3">
    <source>
        <dbReference type="Proteomes" id="UP000444721"/>
    </source>
</evidence>
<dbReference type="EMBL" id="VFQX01000002">
    <property type="protein sequence ID" value="KAF0984941.1"/>
    <property type="molecule type" value="Genomic_DNA"/>
</dbReference>
<organism evidence="2 3">
    <name type="scientific">Naegleria fowleri</name>
    <name type="common">Brain eating amoeba</name>
    <dbReference type="NCBI Taxonomy" id="5763"/>
    <lineage>
        <taxon>Eukaryota</taxon>
        <taxon>Discoba</taxon>
        <taxon>Heterolobosea</taxon>
        <taxon>Tetramitia</taxon>
        <taxon>Eutetramitia</taxon>
        <taxon>Vahlkampfiidae</taxon>
        <taxon>Naegleria</taxon>
    </lineage>
</organism>
<gene>
    <name evidence="2" type="ORF">FDP41_000840</name>
</gene>
<sequence>MFLSNPSSTTRASKSQSESTLFTIPNKRATSSGKEGSGTMTQSLSRLLNQPAILANTENYYEDDDKSDAFALDPDGMYSKTNNTTISSRSRQSSNNSNNSPLYHNSTSPYPSISYSSNSTSQTSLSSSPQQQQQFSNVSVSISLEGEILSGQHSLSTTSLRRKSRPAPIQTDSDTSPSGSRGMRPVIMDNPNYLQTGDDGGSLMVVPLMHSNSVRMKKKQTSPNEIDDILNTTSNPNGKNHLSNIPNSKSQISTGKEKVSRLGQTISNQIRISDEDEEEGIRQVHSFNSSSRNRSTSKKKSQKISQEMDDYIDSILKKKGKSADDLCNDTEGEINDFRETNLPILVGQEPVMYHPNPNDLGYLGRRRKSTVAYEQENPEQHAVELENVFRRTRSTINTKNIALPAAGEQQVEIPVPETSVQPVNNPMIVVSGGAKLLRKDKSLYAVGGVINEKKKIELEKRRRKTINRSKVVGKIGPLITVDSDSESEEEDRPDDTSTQYDLQTEYCEGEEY</sequence>
<name>A0A6A5CCB6_NAEFO</name>
<dbReference type="AlphaFoldDB" id="A0A6A5CCB6"/>
<evidence type="ECO:0000313" key="2">
    <source>
        <dbReference type="EMBL" id="KAF0984941.1"/>
    </source>
</evidence>
<feature type="region of interest" description="Disordered" evidence="1">
    <location>
        <begin position="477"/>
        <end position="512"/>
    </location>
</feature>
<dbReference type="VEuPathDB" id="AmoebaDB:FDP41_000840"/>
<feature type="compositionally biased region" description="Polar residues" evidence="1">
    <location>
        <begin position="170"/>
        <end position="179"/>
    </location>
</feature>
<protein>
    <submittedName>
        <fullName evidence="2">Uncharacterized protein</fullName>
    </submittedName>
</protein>